<dbReference type="STRING" id="685588.A0A067SL62"/>
<organism evidence="1 2">
    <name type="scientific">Galerina marginata (strain CBS 339.88)</name>
    <dbReference type="NCBI Taxonomy" id="685588"/>
    <lineage>
        <taxon>Eukaryota</taxon>
        <taxon>Fungi</taxon>
        <taxon>Dikarya</taxon>
        <taxon>Basidiomycota</taxon>
        <taxon>Agaricomycotina</taxon>
        <taxon>Agaricomycetes</taxon>
        <taxon>Agaricomycetidae</taxon>
        <taxon>Agaricales</taxon>
        <taxon>Agaricineae</taxon>
        <taxon>Strophariaceae</taxon>
        <taxon>Galerina</taxon>
    </lineage>
</organism>
<evidence type="ECO:0000313" key="1">
    <source>
        <dbReference type="EMBL" id="KDR67473.1"/>
    </source>
</evidence>
<protein>
    <recommendedName>
        <fullName evidence="3">F-box domain-containing protein</fullName>
    </recommendedName>
</protein>
<dbReference type="Proteomes" id="UP000027222">
    <property type="component" value="Unassembled WGS sequence"/>
</dbReference>
<keyword evidence="2" id="KW-1185">Reference proteome</keyword>
<gene>
    <name evidence="1" type="ORF">GALMADRAFT_147026</name>
</gene>
<evidence type="ECO:0008006" key="3">
    <source>
        <dbReference type="Google" id="ProtNLM"/>
    </source>
</evidence>
<reference evidence="2" key="1">
    <citation type="journal article" date="2014" name="Proc. Natl. Acad. Sci. U.S.A.">
        <title>Extensive sampling of basidiomycete genomes demonstrates inadequacy of the white-rot/brown-rot paradigm for wood decay fungi.</title>
        <authorList>
            <person name="Riley R."/>
            <person name="Salamov A.A."/>
            <person name="Brown D.W."/>
            <person name="Nagy L.G."/>
            <person name="Floudas D."/>
            <person name="Held B.W."/>
            <person name="Levasseur A."/>
            <person name="Lombard V."/>
            <person name="Morin E."/>
            <person name="Otillar R."/>
            <person name="Lindquist E.A."/>
            <person name="Sun H."/>
            <person name="LaButti K.M."/>
            <person name="Schmutz J."/>
            <person name="Jabbour D."/>
            <person name="Luo H."/>
            <person name="Baker S.E."/>
            <person name="Pisabarro A.G."/>
            <person name="Walton J.D."/>
            <person name="Blanchette R.A."/>
            <person name="Henrissat B."/>
            <person name="Martin F."/>
            <person name="Cullen D."/>
            <person name="Hibbett D.S."/>
            <person name="Grigoriev I.V."/>
        </authorList>
    </citation>
    <scope>NUCLEOTIDE SEQUENCE [LARGE SCALE GENOMIC DNA]</scope>
    <source>
        <strain evidence="2">CBS 339.88</strain>
    </source>
</reference>
<dbReference type="OrthoDB" id="3365698at2759"/>
<dbReference type="HOGENOM" id="CLU_023633_0_0_1"/>
<evidence type="ECO:0000313" key="2">
    <source>
        <dbReference type="Proteomes" id="UP000027222"/>
    </source>
</evidence>
<dbReference type="EMBL" id="KL142414">
    <property type="protein sequence ID" value="KDR67473.1"/>
    <property type="molecule type" value="Genomic_DNA"/>
</dbReference>
<accession>A0A067SL62</accession>
<name>A0A067SL62_GALM3</name>
<dbReference type="AlphaFoldDB" id="A0A067SL62"/>
<proteinExistence type="predicted"/>
<sequence length="693" mass="77689">MKRVVKSTSEQVKNKATATRKKAVGLTKYLVVRSIPGVSKLELPVPPIPHLLLSNVPPSDSQAILISNALLQGEIEQQRLMTDLETNGKNNSVGWKMACKHKIQQAVEFIRQHRSILSPMRRLPEEILEELFRWTVPPGSERQWSNIPWKLGHICRAWRASALAASFLWNVLPPITLDESVKSRYRTDIVNELLIRSGKRPLEELYIHSPSDILRHPIIDIICRHSERWQSFSFNLTSTTLAAFSAIKGRLLCLKSLKLRILGGDEDDGTPAPPLDMFENAPFLQELSVSGTYPKRLILPFSRLLYYKQRSLLGSSAPGEVFASPFLQKLILLNIFGNIGPLPVSNLPCLVELQISSAHEPFNVSFLDNLTLSAIEVIKIDTVRGNVLRSLIAVMGRSSNMHSLKHLGVRDRSLLSGDLTALLKLAPGLLNLDITIPSASDIYKLATGDEDGPLVPSLKTCIFYIIGGSVPSETSQALNGLASSRCEMSLEDAQQSSYNDSVPDIDELRPIGSLRIYLGTPFLLHNSLRRMDEGWDAILQQAALENWSESTKSVKLQALRRRLHQSLPGYRHGPKLNTRWFNNVNGILTSIESMDLSDPRDIYLSEIHFSVKRLGQLVIWNDDEFNISNRASNLLKKWNLLFKQTLANRHWAFQGTHSIVYIPDNHPIRKTLDSLNIVYGLSGGSRRLATTTD</sequence>